<keyword evidence="2" id="KW-1185">Reference proteome</keyword>
<evidence type="ECO:0000313" key="1">
    <source>
        <dbReference type="EMBL" id="TRY77439.1"/>
    </source>
</evidence>
<organism evidence="1 2">
    <name type="scientific">Tigriopus californicus</name>
    <name type="common">Marine copepod</name>
    <dbReference type="NCBI Taxonomy" id="6832"/>
    <lineage>
        <taxon>Eukaryota</taxon>
        <taxon>Metazoa</taxon>
        <taxon>Ecdysozoa</taxon>
        <taxon>Arthropoda</taxon>
        <taxon>Crustacea</taxon>
        <taxon>Multicrustacea</taxon>
        <taxon>Hexanauplia</taxon>
        <taxon>Copepoda</taxon>
        <taxon>Harpacticoida</taxon>
        <taxon>Harpacticidae</taxon>
        <taxon>Tigriopus</taxon>
    </lineage>
</organism>
<evidence type="ECO:0008006" key="3">
    <source>
        <dbReference type="Google" id="ProtNLM"/>
    </source>
</evidence>
<sequence length="131" mass="14651">MNTMSVMQSVPASEAIPMTHQPSVSECLLCQNTFKTATGTDLSSLITKDTHCHEVLAHLLAISSSFQSKEANKPRVCGTCLFQLIKYWEYHQMIEAIRQDVQSKVDLRRIQELYPPLETPDVVSSDQKAGP</sequence>
<proteinExistence type="predicted"/>
<dbReference type="Proteomes" id="UP000318571">
    <property type="component" value="Chromosome 5"/>
</dbReference>
<comment type="caution">
    <text evidence="1">The sequence shown here is derived from an EMBL/GenBank/DDBJ whole genome shotgun (WGS) entry which is preliminary data.</text>
</comment>
<accession>A0A553PID3</accession>
<name>A0A553PID3_TIGCA</name>
<gene>
    <name evidence="1" type="ORF">TCAL_04044</name>
</gene>
<protein>
    <recommendedName>
        <fullName evidence="3">ZAD domain-containing protein</fullName>
    </recommendedName>
</protein>
<evidence type="ECO:0000313" key="2">
    <source>
        <dbReference type="Proteomes" id="UP000318571"/>
    </source>
</evidence>
<reference evidence="1 2" key="1">
    <citation type="journal article" date="2018" name="Nat. Ecol. Evol.">
        <title>Genomic signatures of mitonuclear coevolution across populations of Tigriopus californicus.</title>
        <authorList>
            <person name="Barreto F.S."/>
            <person name="Watson E.T."/>
            <person name="Lima T.G."/>
            <person name="Willett C.S."/>
            <person name="Edmands S."/>
            <person name="Li W."/>
            <person name="Burton R.S."/>
        </authorList>
    </citation>
    <scope>NUCLEOTIDE SEQUENCE [LARGE SCALE GENOMIC DNA]</scope>
    <source>
        <strain evidence="1 2">San Diego</strain>
    </source>
</reference>
<dbReference type="EMBL" id="VCGU01000004">
    <property type="protein sequence ID" value="TRY77439.1"/>
    <property type="molecule type" value="Genomic_DNA"/>
</dbReference>
<dbReference type="AlphaFoldDB" id="A0A553PID3"/>